<dbReference type="OrthoDB" id="8592798at2"/>
<evidence type="ECO:0008006" key="4">
    <source>
        <dbReference type="Google" id="ProtNLM"/>
    </source>
</evidence>
<evidence type="ECO:0000313" key="2">
    <source>
        <dbReference type="EMBL" id="TNY33608.1"/>
    </source>
</evidence>
<dbReference type="InterPro" id="IPR011990">
    <property type="entry name" value="TPR-like_helical_dom_sf"/>
</dbReference>
<accession>A0A5C5GFS9</accession>
<dbReference type="Gene3D" id="1.25.40.10">
    <property type="entry name" value="Tetratricopeptide repeat domain"/>
    <property type="match status" value="1"/>
</dbReference>
<evidence type="ECO:0000256" key="1">
    <source>
        <dbReference type="SAM" id="SignalP"/>
    </source>
</evidence>
<keyword evidence="3" id="KW-1185">Reference proteome</keyword>
<dbReference type="Proteomes" id="UP000314011">
    <property type="component" value="Unassembled WGS sequence"/>
</dbReference>
<protein>
    <recommendedName>
        <fullName evidence="4">Tetratricopeptide repeat protein</fullName>
    </recommendedName>
</protein>
<dbReference type="AlphaFoldDB" id="A0A5C5GFS9"/>
<evidence type="ECO:0000313" key="3">
    <source>
        <dbReference type="Proteomes" id="UP000314011"/>
    </source>
</evidence>
<name>A0A5C5GFS9_9RHOB</name>
<comment type="caution">
    <text evidence="2">The sequence shown here is derived from an EMBL/GenBank/DDBJ whole genome shotgun (WGS) entry which is preliminary data.</text>
</comment>
<proteinExistence type="predicted"/>
<dbReference type="SUPFAM" id="SSF48452">
    <property type="entry name" value="TPR-like"/>
    <property type="match status" value="1"/>
</dbReference>
<dbReference type="EMBL" id="VFFF01000001">
    <property type="protein sequence ID" value="TNY33608.1"/>
    <property type="molecule type" value="Genomic_DNA"/>
</dbReference>
<feature type="chain" id="PRO_5022706858" description="Tetratricopeptide repeat protein" evidence="1">
    <location>
        <begin position="19"/>
        <end position="176"/>
    </location>
</feature>
<dbReference type="RefSeq" id="WP_140194296.1">
    <property type="nucleotide sequence ID" value="NZ_CP065915.1"/>
</dbReference>
<keyword evidence="1" id="KW-0732">Signal</keyword>
<reference evidence="2 3" key="1">
    <citation type="submission" date="2019-06" db="EMBL/GenBank/DDBJ databases">
        <title>Genome of new Rhodobacteraceae sp. SM1903.</title>
        <authorList>
            <person name="Ren X."/>
        </authorList>
    </citation>
    <scope>NUCLEOTIDE SEQUENCE [LARGE SCALE GENOMIC DNA]</scope>
    <source>
        <strain evidence="2 3">SM1903</strain>
    </source>
</reference>
<organism evidence="2 3">
    <name type="scientific">Pelagovum pacificum</name>
    <dbReference type="NCBI Taxonomy" id="2588711"/>
    <lineage>
        <taxon>Bacteria</taxon>
        <taxon>Pseudomonadati</taxon>
        <taxon>Pseudomonadota</taxon>
        <taxon>Alphaproteobacteria</taxon>
        <taxon>Rhodobacterales</taxon>
        <taxon>Paracoccaceae</taxon>
        <taxon>Pelagovum</taxon>
    </lineage>
</organism>
<feature type="signal peptide" evidence="1">
    <location>
        <begin position="1"/>
        <end position="18"/>
    </location>
</feature>
<gene>
    <name evidence="2" type="ORF">FHY64_10135</name>
</gene>
<sequence>MRHMILAAMLLAPVSAFAVGSDDDAPPEPTESVTECEEGLVYDEATETCVTPEETTNDDSARMEDIRSLAYEGRYADALGLLETMDPGDPMVLTYYGFVSRKMGDVPAGMDYYAAALEADPDLLLARAYRGMAFIEAEDTVSAWTELQEIQARGGRGSWPEQALIRAIETGETIGY</sequence>